<sequence>MSGIDGRRRFLRWAAGSLLAGLAGCGSDGDAPTATTTPAGTPTATPDRPGIGTVAVADGFTAPTDVAFPAGLDRGFVADQPGSVYATDRPDEPFLDLTDRVVDLRSGPDERGLLGLAPHPDFASNGRLFVRYSAPTRSSTPSGYSHTFVLSEFTVDPTAERASADERIVLEIPQPQPNHNAGSLAFGPDGHLFVGVGDGGGAGDVGRGHAEDWYERIRGGNGQDLTENLLGSILRLDVSPAEGYAVPDDNPLVGADGLDEQWAWGFRNPWRFSVDSEERRSSGSRSAADDGVALLVADVGQARYEEVSRVEAGENYGWNVHEGTSCFDPAAPSEEPAGCPSHTLAGQQLRDPVIEYPHPGVEDDPTATGIAVVGGYRYDGPLAEFDGRYVFADWRADGRLFVAEPTDEGLWPMSTVPIRGESAVPFVRAFGRDPEGRLYVLTTRRGGVEGSTGALHRLVE</sequence>
<dbReference type="PANTHER" id="PTHR19328:SF75">
    <property type="entry name" value="ALDOSE SUGAR DEHYDROGENASE YLII"/>
    <property type="match status" value="1"/>
</dbReference>
<protein>
    <submittedName>
        <fullName evidence="3">Sugar dehydrogenase</fullName>
    </submittedName>
</protein>
<proteinExistence type="predicted"/>
<dbReference type="InterPro" id="IPR012938">
    <property type="entry name" value="Glc/Sorbosone_DH"/>
</dbReference>
<name>A0A345E0J2_9EURY</name>
<dbReference type="RefSeq" id="WP_114584863.1">
    <property type="nucleotide sequence ID" value="NZ_CP031150.1"/>
</dbReference>
<dbReference type="PROSITE" id="PS51318">
    <property type="entry name" value="TAT"/>
    <property type="match status" value="1"/>
</dbReference>
<keyword evidence="4" id="KW-1185">Reference proteome</keyword>
<dbReference type="AlphaFoldDB" id="A0A345E0J2"/>
<gene>
    <name evidence="3" type="ORF">DU500_04265</name>
</gene>
<dbReference type="PROSITE" id="PS51257">
    <property type="entry name" value="PROKAR_LIPOPROTEIN"/>
    <property type="match status" value="1"/>
</dbReference>
<evidence type="ECO:0000256" key="1">
    <source>
        <dbReference type="SAM" id="MobiDB-lite"/>
    </source>
</evidence>
<reference evidence="3 4" key="1">
    <citation type="submission" date="2018-07" db="EMBL/GenBank/DDBJ databases">
        <title>Genome sequences of Haloplanus sp. CBA1113.</title>
        <authorList>
            <person name="Kim Y.B."/>
            <person name="Roh S.W."/>
        </authorList>
    </citation>
    <scope>NUCLEOTIDE SEQUENCE [LARGE SCALE GENOMIC DNA]</scope>
    <source>
        <strain evidence="3 4">CBA1113</strain>
    </source>
</reference>
<evidence type="ECO:0000313" key="3">
    <source>
        <dbReference type="EMBL" id="AXG05714.1"/>
    </source>
</evidence>
<dbReference type="InterPro" id="IPR006311">
    <property type="entry name" value="TAT_signal"/>
</dbReference>
<dbReference type="Proteomes" id="UP000253273">
    <property type="component" value="Chromosome"/>
</dbReference>
<dbReference type="InterPro" id="IPR011042">
    <property type="entry name" value="6-blade_b-propeller_TolB-like"/>
</dbReference>
<feature type="compositionally biased region" description="Low complexity" evidence="1">
    <location>
        <begin position="30"/>
        <end position="47"/>
    </location>
</feature>
<evidence type="ECO:0000313" key="4">
    <source>
        <dbReference type="Proteomes" id="UP000253273"/>
    </source>
</evidence>
<dbReference type="GeneID" id="37282572"/>
<dbReference type="OrthoDB" id="6744at2157"/>
<dbReference type="SUPFAM" id="SSF50952">
    <property type="entry name" value="Soluble quinoprotein glucose dehydrogenase"/>
    <property type="match status" value="1"/>
</dbReference>
<dbReference type="Pfam" id="PF07995">
    <property type="entry name" value="GSDH"/>
    <property type="match status" value="1"/>
</dbReference>
<feature type="region of interest" description="Disordered" evidence="1">
    <location>
        <begin position="30"/>
        <end position="49"/>
    </location>
</feature>
<dbReference type="Gene3D" id="2.120.10.30">
    <property type="entry name" value="TolB, C-terminal domain"/>
    <property type="match status" value="1"/>
</dbReference>
<evidence type="ECO:0000259" key="2">
    <source>
        <dbReference type="Pfam" id="PF07995"/>
    </source>
</evidence>
<dbReference type="KEGG" id="haj:DU500_04265"/>
<dbReference type="InterPro" id="IPR011041">
    <property type="entry name" value="Quinoprot_gluc/sorb_DH_b-prop"/>
</dbReference>
<dbReference type="PANTHER" id="PTHR19328">
    <property type="entry name" value="HEDGEHOG-INTERACTING PROTEIN"/>
    <property type="match status" value="1"/>
</dbReference>
<dbReference type="EMBL" id="CP031150">
    <property type="protein sequence ID" value="AXG05714.1"/>
    <property type="molecule type" value="Genomic_DNA"/>
</dbReference>
<organism evidence="3 4">
    <name type="scientific">Haloplanus rubicundus</name>
    <dbReference type="NCBI Taxonomy" id="1547898"/>
    <lineage>
        <taxon>Archaea</taxon>
        <taxon>Methanobacteriati</taxon>
        <taxon>Methanobacteriota</taxon>
        <taxon>Stenosarchaea group</taxon>
        <taxon>Halobacteria</taxon>
        <taxon>Halobacteriales</taxon>
        <taxon>Haloferacaceae</taxon>
        <taxon>Haloplanus</taxon>
    </lineage>
</organism>
<accession>A0A345E0J2</accession>
<feature type="domain" description="Glucose/Sorbosone dehydrogenase" evidence="2">
    <location>
        <begin position="63"/>
        <end position="325"/>
    </location>
</feature>